<dbReference type="SUPFAM" id="SSF54495">
    <property type="entry name" value="UBC-like"/>
    <property type="match status" value="1"/>
</dbReference>
<dbReference type="Gene3D" id="3.30.200.20">
    <property type="entry name" value="Phosphorylase Kinase, domain 1"/>
    <property type="match status" value="1"/>
</dbReference>
<feature type="binding site" evidence="11">
    <location>
        <begin position="596"/>
        <end position="604"/>
    </location>
    <ligand>
        <name>ATP</name>
        <dbReference type="ChEBI" id="CHEBI:30616"/>
    </ligand>
</feature>
<dbReference type="PROSITE" id="PS50011">
    <property type="entry name" value="PROTEIN_KINASE_DOM"/>
    <property type="match status" value="2"/>
</dbReference>
<keyword evidence="6 11" id="KW-0067">ATP-binding</keyword>
<comment type="catalytic activity">
    <reaction evidence="8">
        <text>L-threonyl-[protein] + ATP = O-phospho-L-threonyl-[protein] + ADP + H(+)</text>
        <dbReference type="Rhea" id="RHEA:46608"/>
        <dbReference type="Rhea" id="RHEA-COMP:11060"/>
        <dbReference type="Rhea" id="RHEA-COMP:11605"/>
        <dbReference type="ChEBI" id="CHEBI:15378"/>
        <dbReference type="ChEBI" id="CHEBI:30013"/>
        <dbReference type="ChEBI" id="CHEBI:30616"/>
        <dbReference type="ChEBI" id="CHEBI:61977"/>
        <dbReference type="ChEBI" id="CHEBI:456216"/>
        <dbReference type="EC" id="2.7.11.1"/>
    </reaction>
</comment>
<comment type="similarity">
    <text evidence="7">Belongs to the protein kinase superfamily. Ser/Thr protein kinase family. GCN2 subfamily.</text>
</comment>
<feature type="region of interest" description="Disordered" evidence="13">
    <location>
        <begin position="547"/>
        <end position="580"/>
    </location>
</feature>
<feature type="region of interest" description="Disordered" evidence="13">
    <location>
        <begin position="1484"/>
        <end position="1520"/>
    </location>
</feature>
<dbReference type="CDD" id="cd14046">
    <property type="entry name" value="STKc_EIF2AK4_GCN2_rpt2"/>
    <property type="match status" value="1"/>
</dbReference>
<feature type="domain" description="Protein kinase" evidence="14">
    <location>
        <begin position="590"/>
        <end position="983"/>
    </location>
</feature>
<dbReference type="InterPro" id="IPR016255">
    <property type="entry name" value="Gcn2"/>
</dbReference>
<dbReference type="Gene3D" id="3.10.110.10">
    <property type="entry name" value="Ubiquitin Conjugating Enzyme"/>
    <property type="match status" value="1"/>
</dbReference>
<feature type="compositionally biased region" description="Acidic residues" evidence="13">
    <location>
        <begin position="706"/>
        <end position="736"/>
    </location>
</feature>
<dbReference type="PANTHER" id="PTHR11042">
    <property type="entry name" value="EUKARYOTIC TRANSLATION INITIATION FACTOR 2-ALPHA KINASE EIF2-ALPHA KINASE -RELATED"/>
    <property type="match status" value="1"/>
</dbReference>
<dbReference type="FunFam" id="3.10.110.10:FF:000050">
    <property type="entry name" value="eIF-2-alpha kinase GCN2"/>
    <property type="match status" value="1"/>
</dbReference>
<dbReference type="InterPro" id="IPR024435">
    <property type="entry name" value="HisRS-related_dom"/>
</dbReference>
<dbReference type="GO" id="GO:0110031">
    <property type="term" value="P:negative regulation of G2/MI transition of meiotic cell cycle"/>
    <property type="evidence" value="ECO:0007669"/>
    <property type="project" value="TreeGrafter"/>
</dbReference>
<dbReference type="GO" id="GO:0004694">
    <property type="term" value="F:eukaryotic translation initiation factor 2alpha kinase activity"/>
    <property type="evidence" value="ECO:0007669"/>
    <property type="project" value="InterPro"/>
</dbReference>
<dbReference type="Gene3D" id="1.10.510.10">
    <property type="entry name" value="Transferase(Phosphotransferase) domain 1"/>
    <property type="match status" value="2"/>
</dbReference>
<evidence type="ECO:0000256" key="1">
    <source>
        <dbReference type="ARBA" id="ARBA00012513"/>
    </source>
</evidence>
<dbReference type="EMBL" id="CAINUL010000005">
    <property type="protein sequence ID" value="CAD0110120.1"/>
    <property type="molecule type" value="Genomic_DNA"/>
</dbReference>
<evidence type="ECO:0000313" key="16">
    <source>
        <dbReference type="EMBL" id="CAD0110120.1"/>
    </source>
</evidence>
<proteinExistence type="inferred from homology"/>
<evidence type="ECO:0000256" key="8">
    <source>
        <dbReference type="ARBA" id="ARBA00047899"/>
    </source>
</evidence>
<evidence type="ECO:0000256" key="10">
    <source>
        <dbReference type="PIRSR" id="PIRSR000660-1"/>
    </source>
</evidence>
<dbReference type="GO" id="GO:0005524">
    <property type="term" value="F:ATP binding"/>
    <property type="evidence" value="ECO:0007669"/>
    <property type="project" value="UniProtKB-UniRule"/>
</dbReference>
<feature type="region of interest" description="Disordered" evidence="13">
    <location>
        <begin position="699"/>
        <end position="781"/>
    </location>
</feature>
<keyword evidence="4 11" id="KW-0547">Nucleotide-binding</keyword>
<gene>
    <name evidence="16" type="ORF">AWRI4620_LOCUS4375</name>
</gene>
<dbReference type="SMART" id="SM00591">
    <property type="entry name" value="RWD"/>
    <property type="match status" value="1"/>
</dbReference>
<dbReference type="PROSITE" id="PS00107">
    <property type="entry name" value="PROTEIN_KINASE_ATP"/>
    <property type="match status" value="1"/>
</dbReference>
<sequence>MAPKTPAKTSTKARKHNEPTAPKPSASTPAADGPHVNYAEVQAEEIDVLQAIYMEDYEEVEVKTAWSKSSDRAFKIRLKAFSDESTFVVLSAKLTATYPKSAPVLQIEGLDKLQAQAKKRVQNIVKIRPAEMAGEVMIHAIASDIQDALEDAVQAREQGVLPSLDDERMNQEAAAFDQAKEAEEDEAKRVQAAQDEEERMLQKMVQDEVERRESKRRDRSSRTQTGSSPHPSVDDDNNNIINFDQAVALGPGVESAPFNTVAMVAPIASKGQMSIYAAQPKFSRGSFMSPTMLAVRRLSLKIVHGDATSKNHLLALEEELEALKVLRQPNIVNVYAFRVGKPEGRDGGLNQDWDVSVLSDLANRGSLAEMLEDGNTVPPAKAKQWSLDLLEALDYYHRHGIVHKRIHSANVLLFRSDTGVTAPKLADAAYEDRLLRLQGRASTLEKGKKMAAWLAPECSGEDVTFTRRSDVWDFGVLLVQMLFGTAMTRKYNGPMAMLESLDLSEPLSDVLRRVFSKEPKNRPTAFELIPSEFFRSDLPIINTEFSKGQRRQSSSMGFSGDFKSPIARRSRQNSQSVGEGPVFSRYTKDFTELGRLGKGGFGEVVKARNKLDGGVYAIKKVKQDSAAQLEHVLSEVMLLHRLNHAYVVRYYSAWVEDDLSGMVELDQESVSFAEDMTTSSGDGIQFGMSSRGLDFVSSSGLGDDIVFGEDSDDDEEEEEEEEEEGEEEDDDDDEDSASGTETDGRVTNGRSIFKNGVPSESAISDGEDTDSRPRRTHRASSRRFMRSTLYIQMEYCERHTLRDLIRKDMYARPEQGWQMLRQVLEGLAHIHNHGIIHRDLKPDNIFIDVAGNPRIGDFGLATTSQYTSADKVMASTNTGADMTRSVGTAMYVAPEIKSGSGVNYNDKVDMYSLGIIFFEMCFPLRTAMERHEVLLKMREKEHVLPSEFQAPEKVLQGNIIMDLISHSPGDRPSSLELLRSGKLPVQIEDETIRQALQSLTDPGSEYYQKMMTALFTQTPDQRIKDFAWDAKASKEPPTAEDFRVRDIARITLCSIFRRHGAEETQRPLLLPRSSYYTAPNIVQLLDGTGNLLQLPYDLVLPHARRLAKQEPSVEKTFVFGNVFRDTLSGGPPRTIKEVDFDIVTKESDDLALQEAEVLKVVDEIIDEVPALSSQPMCFHLSHSDLLELILDFCRIDKSQRPIVKETLSKLNIHQFGWSKIRAELRSPLIGIHSTSLDDLAQFDFRETPDKALRKMQEILEDSTHASRIRRPMEHIKRVVDAMKLFGIRRKIYICPLSSVNEKFYTGSVLFQCIYDKKNRNVFAAGGRYDRLIDAHRSRAHATSEACHAVGVSIGWDGLIAAIMRHKKNAINNAYLKKGQEESLSPVWNAKRCDILVASGDPTVLRSTGIKVLSSLWANDFSAELATDARTIDDVLSKQRDASHPWIVMVKHEASSTFKVRNSTTDTETEVASTNLILHMRSELRERESREAGNHRSRHHPSLIRHSSHHNEGNGNSERGKNNVQVLMAQHRGKKSNKYHIVEAAQQRWASYIDTWKSAPILAIEGREGIVDNIRDETRLSDPDSWRKLIQSTPLAERQYLAQVHELLLEMRKKWEQQEEGASREACLYNFRTANCVYYDLGL</sequence>
<dbReference type="InterPro" id="IPR000719">
    <property type="entry name" value="Prot_kinase_dom"/>
</dbReference>
<feature type="compositionally biased region" description="Basic and acidic residues" evidence="13">
    <location>
        <begin position="1484"/>
        <end position="1493"/>
    </location>
</feature>
<evidence type="ECO:0000313" key="17">
    <source>
        <dbReference type="Proteomes" id="UP000745764"/>
    </source>
</evidence>
<dbReference type="Pfam" id="PF00069">
    <property type="entry name" value="Pkinase"/>
    <property type="match status" value="3"/>
</dbReference>
<feature type="domain" description="RWD" evidence="15">
    <location>
        <begin position="44"/>
        <end position="152"/>
    </location>
</feature>
<evidence type="ECO:0000256" key="7">
    <source>
        <dbReference type="ARBA" id="ARBA00037982"/>
    </source>
</evidence>
<feature type="active site" description="Proton acceptor" evidence="10">
    <location>
        <position position="839"/>
    </location>
</feature>
<keyword evidence="17" id="KW-1185">Reference proteome</keyword>
<comment type="caution">
    <text evidence="16">The sequence shown here is derived from an EMBL/GenBank/DDBJ whole genome shotgun (WGS) entry which is preliminary data.</text>
</comment>
<dbReference type="Gene3D" id="3.30.930.10">
    <property type="entry name" value="Bira Bifunctional Protein, Domain 2"/>
    <property type="match status" value="1"/>
</dbReference>
<comment type="catalytic activity">
    <reaction evidence="9">
        <text>L-seryl-[protein] + ATP = O-phospho-L-seryl-[protein] + ADP + H(+)</text>
        <dbReference type="Rhea" id="RHEA:17989"/>
        <dbReference type="Rhea" id="RHEA-COMP:9863"/>
        <dbReference type="Rhea" id="RHEA-COMP:11604"/>
        <dbReference type="ChEBI" id="CHEBI:15378"/>
        <dbReference type="ChEBI" id="CHEBI:29999"/>
        <dbReference type="ChEBI" id="CHEBI:30616"/>
        <dbReference type="ChEBI" id="CHEBI:83421"/>
        <dbReference type="ChEBI" id="CHEBI:456216"/>
        <dbReference type="EC" id="2.7.11.1"/>
    </reaction>
</comment>
<name>A0A9N8KE49_9PEZI</name>
<dbReference type="InterPro" id="IPR041715">
    <property type="entry name" value="HisRS-like_core"/>
</dbReference>
<dbReference type="FunFam" id="3.30.930.10:FF:000074">
    <property type="entry name" value="Serine/threonine-protein kinase gcn2"/>
    <property type="match status" value="1"/>
</dbReference>
<evidence type="ECO:0000259" key="14">
    <source>
        <dbReference type="PROSITE" id="PS50011"/>
    </source>
</evidence>
<evidence type="ECO:0000256" key="4">
    <source>
        <dbReference type="ARBA" id="ARBA00022741"/>
    </source>
</evidence>
<protein>
    <recommendedName>
        <fullName evidence="1">non-specific serine/threonine protein kinase</fullName>
        <ecNumber evidence="1">2.7.11.1</ecNumber>
    </recommendedName>
</protein>
<dbReference type="Proteomes" id="UP000745764">
    <property type="component" value="Unassembled WGS sequence"/>
</dbReference>
<feature type="binding site" evidence="12">
    <location>
        <position position="620"/>
    </location>
    <ligand>
        <name>ATP</name>
        <dbReference type="ChEBI" id="CHEBI:30616"/>
    </ligand>
</feature>
<accession>A0A9N8KE49</accession>
<dbReference type="Gene3D" id="3.40.50.800">
    <property type="entry name" value="Anticodon-binding domain"/>
    <property type="match status" value="1"/>
</dbReference>
<dbReference type="InterPro" id="IPR011009">
    <property type="entry name" value="Kinase-like_dom_sf"/>
</dbReference>
<dbReference type="InterPro" id="IPR050339">
    <property type="entry name" value="CC_SR_Kinase"/>
</dbReference>
<dbReference type="PIRSF" id="PIRSF000660">
    <property type="entry name" value="Ser/Thr_PK_GCN2"/>
    <property type="match status" value="1"/>
</dbReference>
<keyword evidence="2" id="KW-0723">Serine/threonine-protein kinase</keyword>
<dbReference type="InterPro" id="IPR006575">
    <property type="entry name" value="RWD_dom"/>
</dbReference>
<evidence type="ECO:0000259" key="15">
    <source>
        <dbReference type="PROSITE" id="PS50908"/>
    </source>
</evidence>
<dbReference type="CDD" id="cd23823">
    <property type="entry name" value="RWD_GCN2"/>
    <property type="match status" value="1"/>
</dbReference>
<dbReference type="GO" id="GO:0000077">
    <property type="term" value="P:DNA damage checkpoint signaling"/>
    <property type="evidence" value="ECO:0007669"/>
    <property type="project" value="InterPro"/>
</dbReference>
<dbReference type="OrthoDB" id="341578at2759"/>
<dbReference type="SUPFAM" id="SSF56112">
    <property type="entry name" value="Protein kinase-like (PK-like)"/>
    <property type="match status" value="2"/>
</dbReference>
<feature type="compositionally biased region" description="Basic and acidic residues" evidence="13">
    <location>
        <begin position="178"/>
        <end position="189"/>
    </location>
</feature>
<organism evidence="16 17">
    <name type="scientific">Aureobasidium uvarum</name>
    <dbReference type="NCBI Taxonomy" id="2773716"/>
    <lineage>
        <taxon>Eukaryota</taxon>
        <taxon>Fungi</taxon>
        <taxon>Dikarya</taxon>
        <taxon>Ascomycota</taxon>
        <taxon>Pezizomycotina</taxon>
        <taxon>Dothideomycetes</taxon>
        <taxon>Dothideomycetidae</taxon>
        <taxon>Dothideales</taxon>
        <taxon>Saccotheciaceae</taxon>
        <taxon>Aureobasidium</taxon>
    </lineage>
</organism>
<feature type="region of interest" description="Disordered" evidence="13">
    <location>
        <begin position="178"/>
        <end position="239"/>
    </location>
</feature>
<feature type="compositionally biased region" description="Basic and acidic residues" evidence="13">
    <location>
        <begin position="199"/>
        <end position="216"/>
    </location>
</feature>
<keyword evidence="5" id="KW-0418">Kinase</keyword>
<feature type="compositionally biased region" description="Low complexity" evidence="13">
    <location>
        <begin position="19"/>
        <end position="31"/>
    </location>
</feature>
<dbReference type="FunFam" id="1.10.510.10:FF:000821">
    <property type="entry name" value="Serine/threonine-protein kinase gcn2"/>
    <property type="match status" value="1"/>
</dbReference>
<feature type="region of interest" description="Disordered" evidence="13">
    <location>
        <begin position="1"/>
        <end position="37"/>
    </location>
</feature>
<dbReference type="CDD" id="cd14012">
    <property type="entry name" value="PK_eIF2AK_GCN2_rpt1"/>
    <property type="match status" value="1"/>
</dbReference>
<dbReference type="GO" id="GO:0009893">
    <property type="term" value="P:positive regulation of metabolic process"/>
    <property type="evidence" value="ECO:0007669"/>
    <property type="project" value="UniProtKB-ARBA"/>
</dbReference>
<evidence type="ECO:0000256" key="2">
    <source>
        <dbReference type="ARBA" id="ARBA00022527"/>
    </source>
</evidence>
<feature type="domain" description="Protein kinase" evidence="14">
    <location>
        <begin position="276"/>
        <end position="534"/>
    </location>
</feature>
<dbReference type="SMART" id="SM00220">
    <property type="entry name" value="S_TKc"/>
    <property type="match status" value="2"/>
</dbReference>
<evidence type="ECO:0000256" key="11">
    <source>
        <dbReference type="PIRSR" id="PIRSR000660-2"/>
    </source>
</evidence>
<dbReference type="InterPro" id="IPR036621">
    <property type="entry name" value="Anticodon-bd_dom_sf"/>
</dbReference>
<dbReference type="PROSITE" id="PS50908">
    <property type="entry name" value="RWD"/>
    <property type="match status" value="1"/>
</dbReference>
<dbReference type="GO" id="GO:0004713">
    <property type="term" value="F:protein tyrosine kinase activity"/>
    <property type="evidence" value="ECO:0007669"/>
    <property type="project" value="TreeGrafter"/>
</dbReference>
<dbReference type="InterPro" id="IPR016135">
    <property type="entry name" value="UBQ-conjugating_enzyme/RWD"/>
</dbReference>
<feature type="binding site" evidence="11">
    <location>
        <position position="619"/>
    </location>
    <ligand>
        <name>ATP</name>
        <dbReference type="ChEBI" id="CHEBI:30616"/>
    </ligand>
</feature>
<dbReference type="GO" id="GO:0005634">
    <property type="term" value="C:nucleus"/>
    <property type="evidence" value="ECO:0007669"/>
    <property type="project" value="TreeGrafter"/>
</dbReference>
<feature type="compositionally biased region" description="Basic residues" evidence="13">
    <location>
        <begin position="1494"/>
        <end position="1507"/>
    </location>
</feature>
<evidence type="ECO:0000256" key="5">
    <source>
        <dbReference type="ARBA" id="ARBA00022777"/>
    </source>
</evidence>
<dbReference type="GO" id="GO:0005737">
    <property type="term" value="C:cytoplasm"/>
    <property type="evidence" value="ECO:0007669"/>
    <property type="project" value="TreeGrafter"/>
</dbReference>
<keyword evidence="3" id="KW-0808">Transferase</keyword>
<dbReference type="EC" id="2.7.11.1" evidence="1"/>
<reference evidence="16" key="1">
    <citation type="submission" date="2020-06" db="EMBL/GenBank/DDBJ databases">
        <authorList>
            <person name="Onetto C."/>
        </authorList>
    </citation>
    <scope>NUCLEOTIDE SEQUENCE</scope>
</reference>
<dbReference type="PANTHER" id="PTHR11042:SF136">
    <property type="entry name" value="EIF-2-ALPHA KINASE GCN2"/>
    <property type="match status" value="1"/>
</dbReference>
<evidence type="ECO:0000256" key="13">
    <source>
        <dbReference type="SAM" id="MobiDB-lite"/>
    </source>
</evidence>
<dbReference type="InterPro" id="IPR008271">
    <property type="entry name" value="Ser/Thr_kinase_AS"/>
</dbReference>
<dbReference type="PROSITE" id="PS00108">
    <property type="entry name" value="PROTEIN_KINASE_ST"/>
    <property type="match status" value="1"/>
</dbReference>
<evidence type="ECO:0000256" key="9">
    <source>
        <dbReference type="ARBA" id="ARBA00048679"/>
    </source>
</evidence>
<dbReference type="Pfam" id="PF13393">
    <property type="entry name" value="tRNA-synt_His"/>
    <property type="match status" value="1"/>
</dbReference>
<evidence type="ECO:0000256" key="12">
    <source>
        <dbReference type="PROSITE-ProRule" id="PRU10141"/>
    </source>
</evidence>
<feature type="compositionally biased region" description="Polar residues" evidence="13">
    <location>
        <begin position="547"/>
        <end position="557"/>
    </location>
</feature>
<evidence type="ECO:0000256" key="6">
    <source>
        <dbReference type="ARBA" id="ARBA00022840"/>
    </source>
</evidence>
<dbReference type="Pfam" id="PF12745">
    <property type="entry name" value="HGTP_anticodon2"/>
    <property type="match status" value="1"/>
</dbReference>
<dbReference type="Pfam" id="PF05773">
    <property type="entry name" value="RWD"/>
    <property type="match status" value="1"/>
</dbReference>
<dbReference type="InterPro" id="IPR017441">
    <property type="entry name" value="Protein_kinase_ATP_BS"/>
</dbReference>
<dbReference type="InterPro" id="IPR045864">
    <property type="entry name" value="aa-tRNA-synth_II/BPL/LPL"/>
</dbReference>
<dbReference type="SUPFAM" id="SSF55681">
    <property type="entry name" value="Class II aaRS and biotin synthetases"/>
    <property type="match status" value="1"/>
</dbReference>
<evidence type="ECO:0000256" key="3">
    <source>
        <dbReference type="ARBA" id="ARBA00022679"/>
    </source>
</evidence>